<name>A0ABR9EB38_9GAMM</name>
<dbReference type="Proteomes" id="UP000615755">
    <property type="component" value="Unassembled WGS sequence"/>
</dbReference>
<evidence type="ECO:0000313" key="2">
    <source>
        <dbReference type="EMBL" id="MBE0368170.1"/>
    </source>
</evidence>
<gene>
    <name evidence="2" type="ORF">PAUR_a1717</name>
</gene>
<evidence type="ECO:0008006" key="4">
    <source>
        <dbReference type="Google" id="ProtNLM"/>
    </source>
</evidence>
<evidence type="ECO:0000256" key="1">
    <source>
        <dbReference type="SAM" id="Phobius"/>
    </source>
</evidence>
<organism evidence="2 3">
    <name type="scientific">Pseudoalteromonas aurantia 208</name>
    <dbReference type="NCBI Taxonomy" id="1314867"/>
    <lineage>
        <taxon>Bacteria</taxon>
        <taxon>Pseudomonadati</taxon>
        <taxon>Pseudomonadota</taxon>
        <taxon>Gammaproteobacteria</taxon>
        <taxon>Alteromonadales</taxon>
        <taxon>Pseudoalteromonadaceae</taxon>
        <taxon>Pseudoalteromonas</taxon>
    </lineage>
</organism>
<dbReference type="EMBL" id="AQGV01000012">
    <property type="protein sequence ID" value="MBE0368170.1"/>
    <property type="molecule type" value="Genomic_DNA"/>
</dbReference>
<comment type="caution">
    <text evidence="2">The sequence shown here is derived from an EMBL/GenBank/DDBJ whole genome shotgun (WGS) entry which is preliminary data.</text>
</comment>
<keyword evidence="1" id="KW-0472">Membrane</keyword>
<feature type="transmembrane region" description="Helical" evidence="1">
    <location>
        <begin position="12"/>
        <end position="34"/>
    </location>
</feature>
<keyword evidence="1" id="KW-0812">Transmembrane</keyword>
<feature type="transmembrane region" description="Helical" evidence="1">
    <location>
        <begin position="135"/>
        <end position="157"/>
    </location>
</feature>
<dbReference type="Pfam" id="PF03929">
    <property type="entry name" value="PepSY_TM"/>
    <property type="match status" value="1"/>
</dbReference>
<keyword evidence="1" id="KW-1133">Transmembrane helix</keyword>
<keyword evidence="3" id="KW-1185">Reference proteome</keyword>
<proteinExistence type="predicted"/>
<accession>A0ABR9EB38</accession>
<sequence>MSVYKTNRSIHKWASIVISLPLLVVLVTGILLLVKKEFSFIQPPTAKGEFTVPTMTFEQILTVAKSVESANITDWDDIRRLDVRPSKGITKIRSHNSVEIQVDSATGKVLHVAQRNSELIESIHDGTFFEKNANIWLMLPVSLVVLIISITGIILFIQPYRKKKKRKLERRFKDE</sequence>
<evidence type="ECO:0000313" key="3">
    <source>
        <dbReference type="Proteomes" id="UP000615755"/>
    </source>
</evidence>
<dbReference type="RefSeq" id="WP_192507488.1">
    <property type="nucleotide sequence ID" value="NZ_AQGV01000012.1"/>
</dbReference>
<reference evidence="2 3" key="1">
    <citation type="submission" date="2015-03" db="EMBL/GenBank/DDBJ databases">
        <title>Genome sequence of Pseudoalteromonas aurantia.</title>
        <authorList>
            <person name="Xie B.-B."/>
            <person name="Rong J.-C."/>
            <person name="Qin Q.-L."/>
            <person name="Zhang Y.-Z."/>
        </authorList>
    </citation>
    <scope>NUCLEOTIDE SEQUENCE [LARGE SCALE GENOMIC DNA]</scope>
    <source>
        <strain evidence="2 3">208</strain>
    </source>
</reference>
<protein>
    <recommendedName>
        <fullName evidence="4">PepSY domain-containing protein</fullName>
    </recommendedName>
</protein>
<dbReference type="InterPro" id="IPR005625">
    <property type="entry name" value="PepSY-ass_TM"/>
</dbReference>